<dbReference type="InterPro" id="IPR029058">
    <property type="entry name" value="AB_hydrolase_fold"/>
</dbReference>
<protein>
    <recommendedName>
        <fullName evidence="4">Alpha/beta hydrolase</fullName>
    </recommendedName>
</protein>
<organism evidence="2 3">
    <name type="scientific">Kribbella deserti</name>
    <dbReference type="NCBI Taxonomy" id="1926257"/>
    <lineage>
        <taxon>Bacteria</taxon>
        <taxon>Bacillati</taxon>
        <taxon>Actinomycetota</taxon>
        <taxon>Actinomycetes</taxon>
        <taxon>Propionibacteriales</taxon>
        <taxon>Kribbellaceae</taxon>
        <taxon>Kribbella</taxon>
    </lineage>
</organism>
<dbReference type="SUPFAM" id="SSF53474">
    <property type="entry name" value="alpha/beta-Hydrolases"/>
    <property type="match status" value="1"/>
</dbReference>
<comment type="caution">
    <text evidence="2">The sequence shown here is derived from an EMBL/GenBank/DDBJ whole genome shotgun (WGS) entry which is preliminary data.</text>
</comment>
<evidence type="ECO:0000256" key="1">
    <source>
        <dbReference type="SAM" id="MobiDB-lite"/>
    </source>
</evidence>
<evidence type="ECO:0008006" key="4">
    <source>
        <dbReference type="Google" id="ProtNLM"/>
    </source>
</evidence>
<accession>A0ABV6QQL1</accession>
<reference evidence="2 3" key="1">
    <citation type="submission" date="2024-09" db="EMBL/GenBank/DDBJ databases">
        <authorList>
            <person name="Sun Q."/>
            <person name="Mori K."/>
        </authorList>
    </citation>
    <scope>NUCLEOTIDE SEQUENCE [LARGE SCALE GENOMIC DNA]</scope>
    <source>
        <strain evidence="2 3">CGMCC 1.15906</strain>
    </source>
</reference>
<sequence length="444" mass="48061">MSRLRVAVPGIAIVVVLALLFGLGRAFSNQLVVAPPVSPMPQPSITGDSGGNPDPTRPGADSRPAQNLSGVLDGAAFEIRVPADWNGTLLLYAHGLRNTSEARGAPREVSAFLSDKAEELMLEKGYAVAGSAYRQDGWAVAEGIDDMRALFEHFKAVVGQPQTTLMAGFSMGSVIALSELERNELYDGVLAGCPVGAGTPRTFDAMLALSLAYDAVYGWPSNWGTPADVRDDLDFERDVQPTLLQQYGAADGPAKFELIRILAGIPKGAEWWKRVWGFATETRADLERRSGGPVGQNLDHHYAVSPKERNHLNEIGINDQLIDSTISRMSALRIAPGAGRPYAEKYAEFSGLISRPVLLLGTRTDALIPPASSQAYSETVERAQTQQWLANAWTSGKGHCQFSPLQIYTAVEALNTWVQIGTKPEKFPTSQGFITMKPPVWFQP</sequence>
<feature type="region of interest" description="Disordered" evidence="1">
    <location>
        <begin position="39"/>
        <end position="67"/>
    </location>
</feature>
<gene>
    <name evidence="2" type="ORF">ACFFGN_22780</name>
</gene>
<keyword evidence="3" id="KW-1185">Reference proteome</keyword>
<evidence type="ECO:0000313" key="3">
    <source>
        <dbReference type="Proteomes" id="UP001589890"/>
    </source>
</evidence>
<dbReference type="EMBL" id="JBHLTC010000030">
    <property type="protein sequence ID" value="MFC0626924.1"/>
    <property type="molecule type" value="Genomic_DNA"/>
</dbReference>
<dbReference type="Proteomes" id="UP001589890">
    <property type="component" value="Unassembled WGS sequence"/>
</dbReference>
<name>A0ABV6QQL1_9ACTN</name>
<proteinExistence type="predicted"/>
<dbReference type="RefSeq" id="WP_380051051.1">
    <property type="nucleotide sequence ID" value="NZ_JBHLTC010000030.1"/>
</dbReference>
<evidence type="ECO:0000313" key="2">
    <source>
        <dbReference type="EMBL" id="MFC0626924.1"/>
    </source>
</evidence>
<dbReference type="Gene3D" id="3.40.50.1820">
    <property type="entry name" value="alpha/beta hydrolase"/>
    <property type="match status" value="1"/>
</dbReference>